<keyword evidence="1" id="KW-0812">Transmembrane</keyword>
<keyword evidence="1" id="KW-0472">Membrane</keyword>
<dbReference type="InterPro" id="IPR045616">
    <property type="entry name" value="DUF6446"/>
</dbReference>
<evidence type="ECO:0000313" key="3">
    <source>
        <dbReference type="Proteomes" id="UP001499910"/>
    </source>
</evidence>
<evidence type="ECO:0000256" key="1">
    <source>
        <dbReference type="SAM" id="Phobius"/>
    </source>
</evidence>
<organism evidence="2 3">
    <name type="scientific">[Roseibacterium] beibuensis</name>
    <dbReference type="NCBI Taxonomy" id="1193142"/>
    <lineage>
        <taxon>Bacteria</taxon>
        <taxon>Pseudomonadati</taxon>
        <taxon>Pseudomonadota</taxon>
        <taxon>Alphaproteobacteria</taxon>
        <taxon>Rhodobacterales</taxon>
        <taxon>Roseobacteraceae</taxon>
        <taxon>Roseicyclus</taxon>
    </lineage>
</organism>
<name>A0ABP9L1Q9_9RHOB</name>
<evidence type="ECO:0000313" key="2">
    <source>
        <dbReference type="EMBL" id="GAA5067354.1"/>
    </source>
</evidence>
<feature type="transmembrane region" description="Helical" evidence="1">
    <location>
        <begin position="6"/>
        <end position="25"/>
    </location>
</feature>
<dbReference type="Pfam" id="PF20044">
    <property type="entry name" value="DUF6446"/>
    <property type="match status" value="1"/>
</dbReference>
<dbReference type="Proteomes" id="UP001499910">
    <property type="component" value="Unassembled WGS sequence"/>
</dbReference>
<dbReference type="EMBL" id="BAABHW010000001">
    <property type="protein sequence ID" value="GAA5067354.1"/>
    <property type="molecule type" value="Genomic_DNA"/>
</dbReference>
<accession>A0ABP9L1Q9</accession>
<gene>
    <name evidence="2" type="ORF">GCM10023209_06930</name>
</gene>
<comment type="caution">
    <text evidence="2">The sequence shown here is derived from an EMBL/GenBank/DDBJ whole genome shotgun (WGS) entry which is preliminary data.</text>
</comment>
<reference evidence="3" key="1">
    <citation type="journal article" date="2019" name="Int. J. Syst. Evol. Microbiol.">
        <title>The Global Catalogue of Microorganisms (GCM) 10K type strain sequencing project: providing services to taxonomists for standard genome sequencing and annotation.</title>
        <authorList>
            <consortium name="The Broad Institute Genomics Platform"/>
            <consortium name="The Broad Institute Genome Sequencing Center for Infectious Disease"/>
            <person name="Wu L."/>
            <person name="Ma J."/>
        </authorList>
    </citation>
    <scope>NUCLEOTIDE SEQUENCE [LARGE SCALE GENOMIC DNA]</scope>
    <source>
        <strain evidence="3">JCM 18015</strain>
    </source>
</reference>
<sequence>MTAGKWVVLALVATAIAAGVGLWYAQTQAWYGPVDTPDITFSAPDGTPMERPLLAFEGIDASTSPLRYRACFALDPSEVAPLIEAGMAYDTPEPLVAPGWFECYDAETIALALDRDEATAILGVRNIATGVDRVIALFPDGRGFAWHQLNGTLE</sequence>
<keyword evidence="3" id="KW-1185">Reference proteome</keyword>
<protein>
    <submittedName>
        <fullName evidence="2">DUF6446 family protein</fullName>
    </submittedName>
</protein>
<proteinExistence type="predicted"/>
<dbReference type="RefSeq" id="WP_222188301.1">
    <property type="nucleotide sequence ID" value="NZ_BAABHW010000001.1"/>
</dbReference>
<keyword evidence="1" id="KW-1133">Transmembrane helix</keyword>